<proteinExistence type="inferred from homology"/>
<feature type="compositionally biased region" description="Acidic residues" evidence="2">
    <location>
        <begin position="181"/>
        <end position="190"/>
    </location>
</feature>
<reference evidence="4 5" key="1">
    <citation type="submission" date="2019-01" db="EMBL/GenBank/DDBJ databases">
        <title>Sequencing of cultivated peanut Arachis hypogaea provides insights into genome evolution and oil improvement.</title>
        <authorList>
            <person name="Chen X."/>
        </authorList>
    </citation>
    <scope>NUCLEOTIDE SEQUENCE [LARGE SCALE GENOMIC DNA]</scope>
    <source>
        <strain evidence="5">cv. Fuhuasheng</strain>
        <tissue evidence="4">Leaves</tissue>
    </source>
</reference>
<sequence length="190" mass="21370">MSVLIEVLLDSTERRTCELALMVLDQLSGCAEVSSSPVDIPQLKYGTLVEKEKETGNSEWSWLDVSNPIFKCSDKALVQMQDVASAINALQFYANVQPTISFTVDLAVDFNGASCSVSCFSTCSIFINKRFHMSMIELYVEFEQHIGLDTVGKEVNMNELGNMMWEEENNNSEEEFKTNYEVDDENDDGN</sequence>
<accession>A0A445DGH0</accession>
<dbReference type="EMBL" id="SDMP01000004">
    <property type="protein sequence ID" value="RYR62260.1"/>
    <property type="molecule type" value="Genomic_DNA"/>
</dbReference>
<keyword evidence="5" id="KW-1185">Reference proteome</keyword>
<dbReference type="AlphaFoldDB" id="A0A445DGH0"/>
<dbReference type="InterPro" id="IPR045550">
    <property type="entry name" value="AARE_N"/>
</dbReference>
<name>A0A445DGH0_ARAHY</name>
<evidence type="ECO:0000259" key="3">
    <source>
        <dbReference type="Pfam" id="PF19283"/>
    </source>
</evidence>
<dbReference type="Proteomes" id="UP000289738">
    <property type="component" value="Chromosome A04"/>
</dbReference>
<feature type="region of interest" description="Disordered" evidence="2">
    <location>
        <begin position="169"/>
        <end position="190"/>
    </location>
</feature>
<evidence type="ECO:0000256" key="2">
    <source>
        <dbReference type="SAM" id="MobiDB-lite"/>
    </source>
</evidence>
<comment type="caution">
    <text evidence="4">The sequence shown here is derived from an EMBL/GenBank/DDBJ whole genome shotgun (WGS) entry which is preliminary data.</text>
</comment>
<organism evidence="4 5">
    <name type="scientific">Arachis hypogaea</name>
    <name type="common">Peanut</name>
    <dbReference type="NCBI Taxonomy" id="3818"/>
    <lineage>
        <taxon>Eukaryota</taxon>
        <taxon>Viridiplantae</taxon>
        <taxon>Streptophyta</taxon>
        <taxon>Embryophyta</taxon>
        <taxon>Tracheophyta</taxon>
        <taxon>Spermatophyta</taxon>
        <taxon>Magnoliopsida</taxon>
        <taxon>eudicotyledons</taxon>
        <taxon>Gunneridae</taxon>
        <taxon>Pentapetalae</taxon>
        <taxon>rosids</taxon>
        <taxon>fabids</taxon>
        <taxon>Fabales</taxon>
        <taxon>Fabaceae</taxon>
        <taxon>Papilionoideae</taxon>
        <taxon>50 kb inversion clade</taxon>
        <taxon>dalbergioids sensu lato</taxon>
        <taxon>Dalbergieae</taxon>
        <taxon>Pterocarpus clade</taxon>
        <taxon>Arachis</taxon>
    </lineage>
</organism>
<evidence type="ECO:0000313" key="4">
    <source>
        <dbReference type="EMBL" id="RYR62260.1"/>
    </source>
</evidence>
<gene>
    <name evidence="4" type="ORF">Ahy_A04g019696</name>
</gene>
<comment type="similarity">
    <text evidence="1">Belongs to the peptidase S9C family.</text>
</comment>
<protein>
    <recommendedName>
        <fullName evidence="3">Acylamino-acid-releasing enzyme N-terminal domain-containing protein</fullName>
    </recommendedName>
</protein>
<evidence type="ECO:0000256" key="1">
    <source>
        <dbReference type="ARBA" id="ARBA00010040"/>
    </source>
</evidence>
<feature type="domain" description="Acylamino-acid-releasing enzyme N-terminal" evidence="3">
    <location>
        <begin position="32"/>
        <end position="75"/>
    </location>
</feature>
<dbReference type="Pfam" id="PF19283">
    <property type="entry name" value="APEH_N"/>
    <property type="match status" value="1"/>
</dbReference>
<evidence type="ECO:0000313" key="5">
    <source>
        <dbReference type="Proteomes" id="UP000289738"/>
    </source>
</evidence>